<evidence type="ECO:0000256" key="4">
    <source>
        <dbReference type="PIRSR" id="PIRSR001365-2"/>
    </source>
</evidence>
<sequence>MKEPKPYRGIVVPLVTPLTKTYHLDMPAVVRMHTHLQASEAMPFILGTTGEAASLPVTVKQAYVREAVRLKPRMLYAGISGNCLEESVDFARFCFDEGVDAVAATLPTYYYLSEDQMLRYFEQLAERIPGPLIIYNIPSTTHMSIPLGVIDRLSYHDRIVGTKDSERSEQRLNESLSLWAHRPDFSHLLGWAAKSAYALLHGSDGLIPSTGNVLPSVYRSMLRAVEEGDAERAYLFQKQSDLIGGLYQSGKTLGESLWALKVLMEEYELCGPTVMPPLQALSDREADRLRRALAELLEKEELLEK</sequence>
<dbReference type="GO" id="GO:0008747">
    <property type="term" value="F:N-acetylneuraminate lyase activity"/>
    <property type="evidence" value="ECO:0007669"/>
    <property type="project" value="TreeGrafter"/>
</dbReference>
<dbReference type="GO" id="GO:0019262">
    <property type="term" value="P:N-acetylneuraminate catabolic process"/>
    <property type="evidence" value="ECO:0007669"/>
    <property type="project" value="TreeGrafter"/>
</dbReference>
<protein>
    <submittedName>
        <fullName evidence="5">4-hydroxy-tetrahydrodipicolinate synthase</fullName>
    </submittedName>
</protein>
<evidence type="ECO:0000256" key="1">
    <source>
        <dbReference type="ARBA" id="ARBA00023239"/>
    </source>
</evidence>
<evidence type="ECO:0000256" key="3">
    <source>
        <dbReference type="PIRSR" id="PIRSR001365-1"/>
    </source>
</evidence>
<dbReference type="PANTHER" id="PTHR42849:SF1">
    <property type="entry name" value="N-ACETYLNEURAMINATE LYASE"/>
    <property type="match status" value="1"/>
</dbReference>
<proteinExistence type="inferred from homology"/>
<keyword evidence="6" id="KW-1185">Reference proteome</keyword>
<dbReference type="InterPro" id="IPR002220">
    <property type="entry name" value="DapA-like"/>
</dbReference>
<feature type="binding site" evidence="4">
    <location>
        <position position="49"/>
    </location>
    <ligand>
        <name>pyruvate</name>
        <dbReference type="ChEBI" id="CHEBI:15361"/>
    </ligand>
</feature>
<keyword evidence="1 2" id="KW-0456">Lyase</keyword>
<gene>
    <name evidence="5" type="ORF">SAMN04488090_0694</name>
</gene>
<evidence type="ECO:0000313" key="5">
    <source>
        <dbReference type="EMBL" id="SDL30845.1"/>
    </source>
</evidence>
<reference evidence="5 6" key="1">
    <citation type="submission" date="2016-10" db="EMBL/GenBank/DDBJ databases">
        <authorList>
            <person name="de Groot N.N."/>
        </authorList>
    </citation>
    <scope>NUCLEOTIDE SEQUENCE [LARGE SCALE GENOMIC DNA]</scope>
    <source>
        <strain evidence="5 6">DSM 21668</strain>
    </source>
</reference>
<evidence type="ECO:0000313" key="6">
    <source>
        <dbReference type="Proteomes" id="UP000198901"/>
    </source>
</evidence>
<dbReference type="EMBL" id="FNGS01000001">
    <property type="protein sequence ID" value="SDL30845.1"/>
    <property type="molecule type" value="Genomic_DNA"/>
</dbReference>
<dbReference type="CDD" id="cd00408">
    <property type="entry name" value="DHDPS-like"/>
    <property type="match status" value="1"/>
</dbReference>
<dbReference type="GO" id="GO:0005829">
    <property type="term" value="C:cytosol"/>
    <property type="evidence" value="ECO:0007669"/>
    <property type="project" value="TreeGrafter"/>
</dbReference>
<dbReference type="PANTHER" id="PTHR42849">
    <property type="entry name" value="N-ACETYLNEURAMINATE LYASE"/>
    <property type="match status" value="1"/>
</dbReference>
<dbReference type="PRINTS" id="PR00146">
    <property type="entry name" value="DHPICSNTHASE"/>
</dbReference>
<feature type="active site" description="Schiff-base intermediate with substrate" evidence="3">
    <location>
        <position position="163"/>
    </location>
</feature>
<dbReference type="SUPFAM" id="SSF51569">
    <property type="entry name" value="Aldolase"/>
    <property type="match status" value="1"/>
</dbReference>
<dbReference type="AlphaFoldDB" id="A0A1G9J0G5"/>
<dbReference type="OrthoDB" id="9782828at2"/>
<dbReference type="RefSeq" id="WP_093197711.1">
    <property type="nucleotide sequence ID" value="NZ_FNGS01000001.1"/>
</dbReference>
<dbReference type="Pfam" id="PF00701">
    <property type="entry name" value="DHDPS"/>
    <property type="match status" value="1"/>
</dbReference>
<dbReference type="InterPro" id="IPR013785">
    <property type="entry name" value="Aldolase_TIM"/>
</dbReference>
<name>A0A1G9J0G5_9BACT</name>
<dbReference type="STRING" id="563176.SAMN04488090_0694"/>
<accession>A0A1G9J0G5</accession>
<dbReference type="PIRSF" id="PIRSF001365">
    <property type="entry name" value="DHDPS"/>
    <property type="match status" value="1"/>
</dbReference>
<dbReference type="Gene3D" id="3.20.20.70">
    <property type="entry name" value="Aldolase class I"/>
    <property type="match status" value="1"/>
</dbReference>
<feature type="active site" description="Proton donor/acceptor" evidence="3">
    <location>
        <position position="135"/>
    </location>
</feature>
<feature type="binding site" evidence="4">
    <location>
        <position position="207"/>
    </location>
    <ligand>
        <name>pyruvate</name>
        <dbReference type="ChEBI" id="CHEBI:15361"/>
    </ligand>
</feature>
<dbReference type="Proteomes" id="UP000198901">
    <property type="component" value="Unassembled WGS sequence"/>
</dbReference>
<evidence type="ECO:0000256" key="2">
    <source>
        <dbReference type="PIRNR" id="PIRNR001365"/>
    </source>
</evidence>
<organism evidence="5 6">
    <name type="scientific">Siphonobacter aquaeclarae</name>
    <dbReference type="NCBI Taxonomy" id="563176"/>
    <lineage>
        <taxon>Bacteria</taxon>
        <taxon>Pseudomonadati</taxon>
        <taxon>Bacteroidota</taxon>
        <taxon>Cytophagia</taxon>
        <taxon>Cytophagales</taxon>
        <taxon>Cytophagaceae</taxon>
        <taxon>Siphonobacter</taxon>
    </lineage>
</organism>
<dbReference type="SMART" id="SM01130">
    <property type="entry name" value="DHDPS"/>
    <property type="match status" value="1"/>
</dbReference>
<comment type="similarity">
    <text evidence="2">Belongs to the DapA family.</text>
</comment>